<dbReference type="AlphaFoldDB" id="A0A916NGM5"/>
<evidence type="ECO:0000313" key="4">
    <source>
        <dbReference type="EMBL" id="CAG5080068.1"/>
    </source>
</evidence>
<feature type="chain" id="PRO_5036952679" description="Spermatogenesis-associated protein 20-like TRX domain-containing protein" evidence="2">
    <location>
        <begin position="19"/>
        <end position="194"/>
    </location>
</feature>
<gene>
    <name evidence="4" type="ORF">CRYO30217_01170</name>
</gene>
<evidence type="ECO:0000256" key="2">
    <source>
        <dbReference type="SAM" id="SignalP"/>
    </source>
</evidence>
<dbReference type="Proteomes" id="UP000683507">
    <property type="component" value="Chromosome"/>
</dbReference>
<dbReference type="PROSITE" id="PS00194">
    <property type="entry name" value="THIOREDOXIN_1"/>
    <property type="match status" value="1"/>
</dbReference>
<protein>
    <recommendedName>
        <fullName evidence="3">Spermatogenesis-associated protein 20-like TRX domain-containing protein</fullName>
    </recommendedName>
</protein>
<feature type="signal peptide" evidence="2">
    <location>
        <begin position="1"/>
        <end position="18"/>
    </location>
</feature>
<dbReference type="SUPFAM" id="SSF52833">
    <property type="entry name" value="Thioredoxin-like"/>
    <property type="match status" value="1"/>
</dbReference>
<dbReference type="InterPro" id="IPR017937">
    <property type="entry name" value="Thioredoxin_CS"/>
</dbReference>
<organism evidence="4 5">
    <name type="scientific">Parvicella tangerina</name>
    <dbReference type="NCBI Taxonomy" id="2829795"/>
    <lineage>
        <taxon>Bacteria</taxon>
        <taxon>Pseudomonadati</taxon>
        <taxon>Bacteroidota</taxon>
        <taxon>Flavobacteriia</taxon>
        <taxon>Flavobacteriales</taxon>
        <taxon>Parvicellaceae</taxon>
        <taxon>Parvicella</taxon>
    </lineage>
</organism>
<proteinExistence type="predicted"/>
<keyword evidence="1" id="KW-0676">Redox-active center</keyword>
<feature type="domain" description="Spermatogenesis-associated protein 20-like TRX" evidence="3">
    <location>
        <begin position="14"/>
        <end position="92"/>
    </location>
</feature>
<evidence type="ECO:0000259" key="3">
    <source>
        <dbReference type="Pfam" id="PF03190"/>
    </source>
</evidence>
<reference evidence="4" key="1">
    <citation type="submission" date="2021-04" db="EMBL/GenBank/DDBJ databases">
        <authorList>
            <person name="Rodrigo-Torres L."/>
            <person name="Arahal R. D."/>
            <person name="Lucena T."/>
        </authorList>
    </citation>
    <scope>NUCLEOTIDE SEQUENCE</scope>
    <source>
        <strain evidence="4">AS29M-1</strain>
    </source>
</reference>
<sequence>MRLLTAFTLLICSFYSFAQEAEGINWMTWDEMIAQREKDEVKKKVFIDFTTGWCGWCKKMDATTFKDPNIINYMNQKYYPVKFDAETRDTIEFNGHTFTNSDPSFVKSSPNARGKTHWFAYSILDGATSYPSYVILDEQLTRLTIYPGYKTQEDLIGILVFFASDQYKYYHNYLNKIWNQSLQESQKEAKADGK</sequence>
<dbReference type="InterPro" id="IPR004879">
    <property type="entry name" value="Ssp411-like_TRX"/>
</dbReference>
<accession>A0A916NGM5</accession>
<dbReference type="Gene3D" id="3.40.30.10">
    <property type="entry name" value="Glutaredoxin"/>
    <property type="match status" value="1"/>
</dbReference>
<keyword evidence="5" id="KW-1185">Reference proteome</keyword>
<dbReference type="InterPro" id="IPR036249">
    <property type="entry name" value="Thioredoxin-like_sf"/>
</dbReference>
<evidence type="ECO:0000313" key="5">
    <source>
        <dbReference type="Proteomes" id="UP000683507"/>
    </source>
</evidence>
<dbReference type="KEGG" id="ptan:CRYO30217_01170"/>
<dbReference type="Pfam" id="PF03190">
    <property type="entry name" value="Thioredox_DsbH"/>
    <property type="match status" value="1"/>
</dbReference>
<keyword evidence="2" id="KW-0732">Signal</keyword>
<dbReference type="RefSeq" id="WP_258541385.1">
    <property type="nucleotide sequence ID" value="NZ_OU015584.1"/>
</dbReference>
<name>A0A916NGM5_9FLAO</name>
<evidence type="ECO:0000256" key="1">
    <source>
        <dbReference type="ARBA" id="ARBA00023284"/>
    </source>
</evidence>
<dbReference type="EMBL" id="OU015584">
    <property type="protein sequence ID" value="CAG5080068.1"/>
    <property type="molecule type" value="Genomic_DNA"/>
</dbReference>